<comment type="caution">
    <text evidence="1">The sequence shown here is derived from an EMBL/GenBank/DDBJ whole genome shotgun (WGS) entry which is preliminary data.</text>
</comment>
<dbReference type="EMBL" id="JAYGHT010000132">
    <property type="protein sequence ID" value="MEA5521362.1"/>
    <property type="molecule type" value="Genomic_DNA"/>
</dbReference>
<name>A0ABU5U2E0_9CYAN</name>
<sequence length="167" mass="18571">MLRTIEPLRLKGVVETQTRGTVRQDYPYETAYPTNLVVVTVNETGEKRTYTFDLKISLSQTPDTSNGVAIIPTNSQSQAQEMLTLADGRRASWRDIEWGYAITLTQGYTTSTDPVVGKIQKFLALARQNVPFLEAAQRVGLPFEVIEALAQIGMQAVPTPNPNRLPF</sequence>
<gene>
    <name evidence="1" type="ORF">VB854_20705</name>
</gene>
<dbReference type="Proteomes" id="UP001301728">
    <property type="component" value="Unassembled WGS sequence"/>
</dbReference>
<proteinExistence type="predicted"/>
<reference evidence="1 2" key="1">
    <citation type="submission" date="2023-12" db="EMBL/GenBank/DDBJ databases">
        <title>Baltic Sea Cyanobacteria.</title>
        <authorList>
            <person name="Delbaje E."/>
            <person name="Fewer D.P."/>
            <person name="Shishido T.K."/>
        </authorList>
    </citation>
    <scope>NUCLEOTIDE SEQUENCE [LARGE SCALE GENOMIC DNA]</scope>
    <source>
        <strain evidence="1 2">CCNP 1315</strain>
    </source>
</reference>
<evidence type="ECO:0000313" key="1">
    <source>
        <dbReference type="EMBL" id="MEA5521362.1"/>
    </source>
</evidence>
<protein>
    <submittedName>
        <fullName evidence="1">Uncharacterized protein</fullName>
    </submittedName>
</protein>
<evidence type="ECO:0000313" key="2">
    <source>
        <dbReference type="Proteomes" id="UP001301728"/>
    </source>
</evidence>
<accession>A0ABU5U2E0</accession>
<organism evidence="1 2">
    <name type="scientific">Limnoraphis robusta CCNP1315</name>
    <dbReference type="NCBI Taxonomy" id="3110306"/>
    <lineage>
        <taxon>Bacteria</taxon>
        <taxon>Bacillati</taxon>
        <taxon>Cyanobacteriota</taxon>
        <taxon>Cyanophyceae</taxon>
        <taxon>Oscillatoriophycideae</taxon>
        <taxon>Oscillatoriales</taxon>
        <taxon>Sirenicapillariaceae</taxon>
        <taxon>Limnoraphis</taxon>
    </lineage>
</organism>
<dbReference type="RefSeq" id="WP_323275473.1">
    <property type="nucleotide sequence ID" value="NZ_JAYGHT010000132.1"/>
</dbReference>
<keyword evidence="2" id="KW-1185">Reference proteome</keyword>